<comment type="caution">
    <text evidence="2">The sequence shown here is derived from an EMBL/GenBank/DDBJ whole genome shotgun (WGS) entry which is preliminary data.</text>
</comment>
<evidence type="ECO:0000313" key="3">
    <source>
        <dbReference type="Proteomes" id="UP000616885"/>
    </source>
</evidence>
<dbReference type="AlphaFoldDB" id="A0A8H7K2G3"/>
<name>A0A8H7K2G3_BIOOC</name>
<gene>
    <name evidence="2" type="ORF">IM811_009669</name>
</gene>
<sequence length="107" mass="12015">MKPSILFNIGLALFSTVNAAPVPEEGATSVDQADRPIQWLKREDAPVSVDRADRPIQWLKREDAPASVDDATVDRVNRIIVWKREPRLPITSMMFRLTVLTASLFGK</sequence>
<dbReference type="Proteomes" id="UP000616885">
    <property type="component" value="Unassembled WGS sequence"/>
</dbReference>
<evidence type="ECO:0000313" key="2">
    <source>
        <dbReference type="EMBL" id="KAF9742161.1"/>
    </source>
</evidence>
<reference evidence="2" key="1">
    <citation type="submission" date="2020-10" db="EMBL/GenBank/DDBJ databases">
        <title>High-Quality Genome Resource of Clonostachys rosea strain S41 by Oxford Nanopore Long-Read Sequencing.</title>
        <authorList>
            <person name="Wang H."/>
        </authorList>
    </citation>
    <scope>NUCLEOTIDE SEQUENCE</scope>
    <source>
        <strain evidence="2">S41</strain>
    </source>
</reference>
<accession>A0A8H7K2G3</accession>
<evidence type="ECO:0000256" key="1">
    <source>
        <dbReference type="SAM" id="SignalP"/>
    </source>
</evidence>
<dbReference type="EMBL" id="JADCTT010000023">
    <property type="protein sequence ID" value="KAF9742161.1"/>
    <property type="molecule type" value="Genomic_DNA"/>
</dbReference>
<protein>
    <submittedName>
        <fullName evidence="2">Uncharacterized protein</fullName>
    </submittedName>
</protein>
<keyword evidence="1" id="KW-0732">Signal</keyword>
<organism evidence="2 3">
    <name type="scientific">Bionectria ochroleuca</name>
    <name type="common">Gliocladium roseum</name>
    <dbReference type="NCBI Taxonomy" id="29856"/>
    <lineage>
        <taxon>Eukaryota</taxon>
        <taxon>Fungi</taxon>
        <taxon>Dikarya</taxon>
        <taxon>Ascomycota</taxon>
        <taxon>Pezizomycotina</taxon>
        <taxon>Sordariomycetes</taxon>
        <taxon>Hypocreomycetidae</taxon>
        <taxon>Hypocreales</taxon>
        <taxon>Bionectriaceae</taxon>
        <taxon>Clonostachys</taxon>
    </lineage>
</organism>
<feature type="chain" id="PRO_5034167513" evidence="1">
    <location>
        <begin position="20"/>
        <end position="107"/>
    </location>
</feature>
<feature type="signal peptide" evidence="1">
    <location>
        <begin position="1"/>
        <end position="19"/>
    </location>
</feature>
<proteinExistence type="predicted"/>